<keyword evidence="1" id="KW-0175">Coiled coil</keyword>
<proteinExistence type="predicted"/>
<feature type="region of interest" description="Disordered" evidence="2">
    <location>
        <begin position="152"/>
        <end position="252"/>
    </location>
</feature>
<accession>A0AAW1W1K1</accession>
<reference evidence="3 4" key="1">
    <citation type="journal article" date="2023" name="G3 (Bethesda)">
        <title>A chromosome-length genome assembly and annotation of blackberry (Rubus argutus, cv. 'Hillquist').</title>
        <authorList>
            <person name="Bruna T."/>
            <person name="Aryal R."/>
            <person name="Dudchenko O."/>
            <person name="Sargent D.J."/>
            <person name="Mead D."/>
            <person name="Buti M."/>
            <person name="Cavallini A."/>
            <person name="Hytonen T."/>
            <person name="Andres J."/>
            <person name="Pham M."/>
            <person name="Weisz D."/>
            <person name="Mascagni F."/>
            <person name="Usai G."/>
            <person name="Natali L."/>
            <person name="Bassil N."/>
            <person name="Fernandez G.E."/>
            <person name="Lomsadze A."/>
            <person name="Armour M."/>
            <person name="Olukolu B."/>
            <person name="Poorten T."/>
            <person name="Britton C."/>
            <person name="Davik J."/>
            <person name="Ashrafi H."/>
            <person name="Aiden E.L."/>
            <person name="Borodovsky M."/>
            <person name="Worthington M."/>
        </authorList>
    </citation>
    <scope>NUCLEOTIDE SEQUENCE [LARGE SCALE GENOMIC DNA]</scope>
    <source>
        <strain evidence="3">PI 553951</strain>
    </source>
</reference>
<dbReference type="PANTHER" id="PTHR35315:SF1">
    <property type="entry name" value="RAB6-INTERACTING GOLGIN"/>
    <property type="match status" value="1"/>
</dbReference>
<feature type="compositionally biased region" description="Basic residues" evidence="2">
    <location>
        <begin position="214"/>
        <end position="224"/>
    </location>
</feature>
<dbReference type="Proteomes" id="UP001457282">
    <property type="component" value="Unassembled WGS sequence"/>
</dbReference>
<feature type="compositionally biased region" description="Polar residues" evidence="2">
    <location>
        <begin position="166"/>
        <end position="176"/>
    </location>
</feature>
<feature type="coiled-coil region" evidence="1">
    <location>
        <begin position="75"/>
        <end position="130"/>
    </location>
</feature>
<evidence type="ECO:0000256" key="1">
    <source>
        <dbReference type="SAM" id="Coils"/>
    </source>
</evidence>
<sequence length="252" mass="27125">MASGTNPSLLPEIGPDGLAREASVITYTEKVIAEEQLQLKKYIEENYSKIRDVEREFASLSMEMKLTAGPKKSALEHLRKKIEMATERIHAAKLKEDQARKSWEAAAKVVKDEEAIKQKLCEDLNSLVQESSNTQFSRLEELKRRLEALNPGRASASAPHDGNSMGLAQSVTTPDASQVPGGVAGNIPNPGNAGNVPVMNGNNQQSSVEDEGRGKKKSQFHGRGKGLGAVPKGRGPPAPGWTGSGFDVDGRN</sequence>
<dbReference type="PANTHER" id="PTHR35315">
    <property type="entry name" value="ACI13"/>
    <property type="match status" value="1"/>
</dbReference>
<dbReference type="EMBL" id="JBEDUW010000007">
    <property type="protein sequence ID" value="KAK9914162.1"/>
    <property type="molecule type" value="Genomic_DNA"/>
</dbReference>
<name>A0AAW1W1K1_RUBAR</name>
<evidence type="ECO:0000313" key="4">
    <source>
        <dbReference type="Proteomes" id="UP001457282"/>
    </source>
</evidence>
<comment type="caution">
    <text evidence="3">The sequence shown here is derived from an EMBL/GenBank/DDBJ whole genome shotgun (WGS) entry which is preliminary data.</text>
</comment>
<feature type="compositionally biased region" description="Low complexity" evidence="2">
    <location>
        <begin position="179"/>
        <end position="203"/>
    </location>
</feature>
<organism evidence="3 4">
    <name type="scientific">Rubus argutus</name>
    <name type="common">Southern blackberry</name>
    <dbReference type="NCBI Taxonomy" id="59490"/>
    <lineage>
        <taxon>Eukaryota</taxon>
        <taxon>Viridiplantae</taxon>
        <taxon>Streptophyta</taxon>
        <taxon>Embryophyta</taxon>
        <taxon>Tracheophyta</taxon>
        <taxon>Spermatophyta</taxon>
        <taxon>Magnoliopsida</taxon>
        <taxon>eudicotyledons</taxon>
        <taxon>Gunneridae</taxon>
        <taxon>Pentapetalae</taxon>
        <taxon>rosids</taxon>
        <taxon>fabids</taxon>
        <taxon>Rosales</taxon>
        <taxon>Rosaceae</taxon>
        <taxon>Rosoideae</taxon>
        <taxon>Rosoideae incertae sedis</taxon>
        <taxon>Rubus</taxon>
    </lineage>
</organism>
<gene>
    <name evidence="3" type="ORF">M0R45_037955</name>
</gene>
<evidence type="ECO:0000256" key="2">
    <source>
        <dbReference type="SAM" id="MobiDB-lite"/>
    </source>
</evidence>
<keyword evidence="4" id="KW-1185">Reference proteome</keyword>
<dbReference type="AlphaFoldDB" id="A0AAW1W1K1"/>
<evidence type="ECO:0000313" key="3">
    <source>
        <dbReference type="EMBL" id="KAK9914162.1"/>
    </source>
</evidence>
<evidence type="ECO:0008006" key="5">
    <source>
        <dbReference type="Google" id="ProtNLM"/>
    </source>
</evidence>
<protein>
    <recommendedName>
        <fullName evidence="5">RAB6-interacting golgin</fullName>
    </recommendedName>
</protein>